<keyword evidence="4" id="KW-0808">Transferase</keyword>
<dbReference type="AlphaFoldDB" id="A0A382RQV4"/>
<dbReference type="PANTHER" id="PTHR11088">
    <property type="entry name" value="TRNA DIMETHYLALLYLTRANSFERASE"/>
    <property type="match status" value="1"/>
</dbReference>
<evidence type="ECO:0000256" key="8">
    <source>
        <dbReference type="ARBA" id="ARBA00022842"/>
    </source>
</evidence>
<name>A0A382RQV4_9ZZZZ</name>
<dbReference type="GO" id="GO:0005524">
    <property type="term" value="F:ATP binding"/>
    <property type="evidence" value="ECO:0007669"/>
    <property type="project" value="UniProtKB-KW"/>
</dbReference>
<evidence type="ECO:0000256" key="1">
    <source>
        <dbReference type="ARBA" id="ARBA00001946"/>
    </source>
</evidence>
<keyword evidence="5" id="KW-0819">tRNA processing</keyword>
<dbReference type="Gene3D" id="1.10.20.140">
    <property type="match status" value="1"/>
</dbReference>
<dbReference type="Pfam" id="PF01715">
    <property type="entry name" value="IPPT"/>
    <property type="match status" value="1"/>
</dbReference>
<keyword evidence="8" id="KW-0460">Magnesium</keyword>
<dbReference type="SUPFAM" id="SSF52540">
    <property type="entry name" value="P-loop containing nucleoside triphosphate hydrolases"/>
    <property type="match status" value="2"/>
</dbReference>
<dbReference type="GO" id="GO:0052381">
    <property type="term" value="F:tRNA dimethylallyltransferase activity"/>
    <property type="evidence" value="ECO:0007669"/>
    <property type="project" value="UniProtKB-EC"/>
</dbReference>
<protein>
    <recommendedName>
        <fullName evidence="3">tRNA dimethylallyltransferase</fullName>
        <ecNumber evidence="3">2.5.1.75</ecNumber>
    </recommendedName>
</protein>
<evidence type="ECO:0000256" key="3">
    <source>
        <dbReference type="ARBA" id="ARBA00012665"/>
    </source>
</evidence>
<comment type="catalytic activity">
    <reaction evidence="9">
        <text>adenosine(37) in tRNA + dimethylallyl diphosphate = N(6)-dimethylallyladenosine(37) in tRNA + diphosphate</text>
        <dbReference type="Rhea" id="RHEA:26482"/>
        <dbReference type="Rhea" id="RHEA-COMP:10162"/>
        <dbReference type="Rhea" id="RHEA-COMP:10375"/>
        <dbReference type="ChEBI" id="CHEBI:33019"/>
        <dbReference type="ChEBI" id="CHEBI:57623"/>
        <dbReference type="ChEBI" id="CHEBI:74411"/>
        <dbReference type="ChEBI" id="CHEBI:74415"/>
        <dbReference type="EC" id="2.5.1.75"/>
    </reaction>
</comment>
<accession>A0A382RQV4</accession>
<reference evidence="10" key="1">
    <citation type="submission" date="2018-05" db="EMBL/GenBank/DDBJ databases">
        <authorList>
            <person name="Lanie J.A."/>
            <person name="Ng W.-L."/>
            <person name="Kazmierczak K.M."/>
            <person name="Andrzejewski T.M."/>
            <person name="Davidsen T.M."/>
            <person name="Wayne K.J."/>
            <person name="Tettelin H."/>
            <person name="Glass J.I."/>
            <person name="Rusch D."/>
            <person name="Podicherti R."/>
            <person name="Tsui H.-C.T."/>
            <person name="Winkler M.E."/>
        </authorList>
    </citation>
    <scope>NUCLEOTIDE SEQUENCE</scope>
</reference>
<dbReference type="HAMAP" id="MF_00185">
    <property type="entry name" value="IPP_trans"/>
    <property type="match status" value="1"/>
</dbReference>
<sequence length="265" mass="30909">MDHKSKIILIAGPTASGKSNFAIKLAKKIKGEIINADSMQVYKQLQILTARPKKKDLKKIKHHLYGFCDVKKKYSTGQWLKLLLMKIKDIRKRKKVPIVVGGTGLYFKALTDGLVKIPNVPTNVRNKIRLMQKKMGQKNFYNKLLKLDPLIKNKIEKNDVQRSIRAYEIKYHTKISIIKWFEKTKKYFSSDEFFKLYIDYPREDLINRINLRVEDMFIDGAIGEVGRFNKFKVKRENSSNKVIGIKEITNFLNKQTTLDQAKDLI</sequence>
<evidence type="ECO:0000256" key="6">
    <source>
        <dbReference type="ARBA" id="ARBA00022741"/>
    </source>
</evidence>
<comment type="similarity">
    <text evidence="2">Belongs to the IPP transferase family.</text>
</comment>
<dbReference type="InterPro" id="IPR018022">
    <property type="entry name" value="IPT"/>
</dbReference>
<gene>
    <name evidence="10" type="ORF">METZ01_LOCUS352694</name>
</gene>
<evidence type="ECO:0000256" key="9">
    <source>
        <dbReference type="ARBA" id="ARBA00049563"/>
    </source>
</evidence>
<keyword evidence="6" id="KW-0547">Nucleotide-binding</keyword>
<evidence type="ECO:0000256" key="5">
    <source>
        <dbReference type="ARBA" id="ARBA00022694"/>
    </source>
</evidence>
<dbReference type="NCBIfam" id="TIGR00174">
    <property type="entry name" value="miaA"/>
    <property type="match status" value="1"/>
</dbReference>
<proteinExistence type="inferred from homology"/>
<organism evidence="10">
    <name type="scientific">marine metagenome</name>
    <dbReference type="NCBI Taxonomy" id="408172"/>
    <lineage>
        <taxon>unclassified sequences</taxon>
        <taxon>metagenomes</taxon>
        <taxon>ecological metagenomes</taxon>
    </lineage>
</organism>
<dbReference type="EMBL" id="UINC01123395">
    <property type="protein sequence ID" value="SVC99840.1"/>
    <property type="molecule type" value="Genomic_DNA"/>
</dbReference>
<dbReference type="Gene3D" id="3.40.50.300">
    <property type="entry name" value="P-loop containing nucleotide triphosphate hydrolases"/>
    <property type="match status" value="1"/>
</dbReference>
<dbReference type="GO" id="GO:0006400">
    <property type="term" value="P:tRNA modification"/>
    <property type="evidence" value="ECO:0007669"/>
    <property type="project" value="TreeGrafter"/>
</dbReference>
<evidence type="ECO:0000256" key="2">
    <source>
        <dbReference type="ARBA" id="ARBA00005842"/>
    </source>
</evidence>
<dbReference type="InterPro" id="IPR027417">
    <property type="entry name" value="P-loop_NTPase"/>
</dbReference>
<evidence type="ECO:0000256" key="7">
    <source>
        <dbReference type="ARBA" id="ARBA00022840"/>
    </source>
</evidence>
<evidence type="ECO:0000313" key="10">
    <source>
        <dbReference type="EMBL" id="SVC99840.1"/>
    </source>
</evidence>
<dbReference type="InterPro" id="IPR039657">
    <property type="entry name" value="Dimethylallyltransferase"/>
</dbReference>
<evidence type="ECO:0000256" key="4">
    <source>
        <dbReference type="ARBA" id="ARBA00022679"/>
    </source>
</evidence>
<keyword evidence="7" id="KW-0067">ATP-binding</keyword>
<dbReference type="PANTHER" id="PTHR11088:SF60">
    <property type="entry name" value="TRNA DIMETHYLALLYLTRANSFERASE"/>
    <property type="match status" value="1"/>
</dbReference>
<dbReference type="EC" id="2.5.1.75" evidence="3"/>
<comment type="cofactor">
    <cofactor evidence="1">
        <name>Mg(2+)</name>
        <dbReference type="ChEBI" id="CHEBI:18420"/>
    </cofactor>
</comment>
<feature type="non-terminal residue" evidence="10">
    <location>
        <position position="265"/>
    </location>
</feature>